<dbReference type="InterPro" id="IPR031158">
    <property type="entry name" value="GH10_AS"/>
</dbReference>
<evidence type="ECO:0000256" key="2">
    <source>
        <dbReference type="ARBA" id="ARBA00004168"/>
    </source>
</evidence>
<keyword evidence="17" id="KW-0175">Coiled coil</keyword>
<dbReference type="CDD" id="cd00005">
    <property type="entry name" value="CBM9_like_1"/>
    <property type="match status" value="1"/>
</dbReference>
<evidence type="ECO:0000256" key="13">
    <source>
        <dbReference type="ARBA" id="ARBA00023295"/>
    </source>
</evidence>
<dbReference type="PROSITE" id="PS00591">
    <property type="entry name" value="GH10_1"/>
    <property type="match status" value="1"/>
</dbReference>
<dbReference type="Pfam" id="PF06452">
    <property type="entry name" value="CBM9_1"/>
    <property type="match status" value="1"/>
</dbReference>
<dbReference type="EC" id="3.2.1.8" evidence="16"/>
<keyword evidence="10 16" id="KW-0378">Hydrolase</keyword>
<dbReference type="InterPro" id="IPR002509">
    <property type="entry name" value="NODB_dom"/>
</dbReference>
<dbReference type="InterPro" id="IPR010502">
    <property type="entry name" value="Carb-bd_dom_fam9"/>
</dbReference>
<evidence type="ECO:0000256" key="12">
    <source>
        <dbReference type="ARBA" id="ARBA00023277"/>
    </source>
</evidence>
<keyword evidence="18" id="KW-0472">Membrane</keyword>
<evidence type="ECO:0000256" key="16">
    <source>
        <dbReference type="RuleBase" id="RU361174"/>
    </source>
</evidence>
<dbReference type="NCBIfam" id="TIGR01167">
    <property type="entry name" value="LPXTG_anchor"/>
    <property type="match status" value="1"/>
</dbReference>
<organism evidence="21 22">
    <name type="scientific">Aquibacillus albus</name>
    <dbReference type="NCBI Taxonomy" id="1168171"/>
    <lineage>
        <taxon>Bacteria</taxon>
        <taxon>Bacillati</taxon>
        <taxon>Bacillota</taxon>
        <taxon>Bacilli</taxon>
        <taxon>Bacillales</taxon>
        <taxon>Bacillaceae</taxon>
        <taxon>Aquibacillus</taxon>
    </lineage>
</organism>
<keyword evidence="12 16" id="KW-0119">Carbohydrate metabolism</keyword>
<proteinExistence type="inferred from homology"/>
<evidence type="ECO:0000256" key="3">
    <source>
        <dbReference type="ARBA" id="ARBA00004851"/>
    </source>
</evidence>
<keyword evidence="9" id="KW-0677">Repeat</keyword>
<dbReference type="GO" id="GO:0031176">
    <property type="term" value="F:endo-1,4-beta-xylanase activity"/>
    <property type="evidence" value="ECO:0007669"/>
    <property type="project" value="UniProtKB-EC"/>
</dbReference>
<dbReference type="EMBL" id="JAFBDR010000041">
    <property type="protein sequence ID" value="MBM7573671.1"/>
    <property type="molecule type" value="Genomic_DNA"/>
</dbReference>
<evidence type="ECO:0000256" key="1">
    <source>
        <dbReference type="ARBA" id="ARBA00000681"/>
    </source>
</evidence>
<evidence type="ECO:0000256" key="10">
    <source>
        <dbReference type="ARBA" id="ARBA00022801"/>
    </source>
</evidence>
<dbReference type="Gene3D" id="3.20.20.370">
    <property type="entry name" value="Glycoside hydrolase/deacetylase"/>
    <property type="match status" value="1"/>
</dbReference>
<dbReference type="Pfam" id="PF00746">
    <property type="entry name" value="Gram_pos_anchor"/>
    <property type="match status" value="1"/>
</dbReference>
<comment type="catalytic activity">
    <reaction evidence="1 16">
        <text>Endohydrolysis of (1-&gt;4)-beta-D-xylosidic linkages in xylans.</text>
        <dbReference type="EC" id="3.2.1.8"/>
    </reaction>
</comment>
<dbReference type="InterPro" id="IPR011330">
    <property type="entry name" value="Glyco_hydro/deAcase_b/a-brl"/>
</dbReference>
<dbReference type="PROSITE" id="PS51760">
    <property type="entry name" value="GH10_2"/>
    <property type="match status" value="1"/>
</dbReference>
<dbReference type="Gene3D" id="2.60.120.260">
    <property type="entry name" value="Galactose-binding domain-like"/>
    <property type="match status" value="2"/>
</dbReference>
<dbReference type="CDD" id="cd10918">
    <property type="entry name" value="CE4_NodB_like_5s_6s"/>
    <property type="match status" value="1"/>
</dbReference>
<dbReference type="SUPFAM" id="SSF51445">
    <property type="entry name" value="(Trans)glycosidases"/>
    <property type="match status" value="1"/>
</dbReference>
<keyword evidence="5" id="KW-0134">Cell wall</keyword>
<dbReference type="SMART" id="SM00633">
    <property type="entry name" value="Glyco_10"/>
    <property type="match status" value="1"/>
</dbReference>
<dbReference type="PRINTS" id="PR00134">
    <property type="entry name" value="GLHYDRLASE10"/>
</dbReference>
<dbReference type="PANTHER" id="PTHR31490">
    <property type="entry name" value="GLYCOSYL HYDROLASE"/>
    <property type="match status" value="1"/>
</dbReference>
<evidence type="ECO:0000256" key="17">
    <source>
        <dbReference type="SAM" id="Coils"/>
    </source>
</evidence>
<evidence type="ECO:0000256" key="18">
    <source>
        <dbReference type="SAM" id="Phobius"/>
    </source>
</evidence>
<sequence>MSRKFQRFILLLLVVLLVVPQSWITPVVEAETNEDIPVFLYHRIVDNPSNEWTDTSIETFGQTMKYLHDNGYHTLSAEQYVSIMEGKETAPENPILLTFDDATPDFIENALPILEQYDMNAVLFVVSDWIDGDYSMSEDELESLVDKENVSLQNHSKDHDAEIWGSDGSKRSEITKEQAEEQISQANEYLKSITGNDPVLMAYPYGSYNDAAKEVNQENGIKYAFKVGYPDGDAYAMGRHYVTDQNLTQIAEMIGGPAPDSELAPESITYDFEDEADLADWVKRGNPTLELTEEEAQTGSKSLKVSNRDAGYAGPALVLNDKLESGATYEITAYAKRTETTAGQTIVMGEDPTYSWLGNASVEHTEWVELKTTDYSIAADAGETKLYFEIYNGDQNNTEDFYIDKVVITMTSPASGEGDEPEEERDPALEFTTVTFEDQTTGGFEGRAGTETLTVTDETNHTEAGSYALKVEDRSNTWHGPALRVEKYVDKGHEYKISAWVKLISPESSQIQLSTQVGEGDGASYNNLQGKTISTEDGWIQLEGIYRYSSVGDEFLTIYVESSNNSTASFYIDDISFEPTGSGTVEVQEDLTPIKDVYEDYFLIGNAVSAKEFEGNRLELLNLHHNLVTAENAMKPGYAFNDQREFDFTAEDALVEKALAEGLKIHGHVLVWHQQSADWQHSDENGDPLSREEALTNLRTHVKTAVEHFGDNVISWDVVNEAMNDNPPNPSDWKASLRQSGWYKAIGEDYVEQAFRAAKEVIDENGWDIKLYYNDYNDDNQNKAEAIYQMVKEINENYAADNDGDLLIDGIGMQGHYHLDTNPENVRRSLEKFISLGVEVGVTELDIRAGDNNELTEEQANAQGYLYAQLFKLYKEHADNISRVTFWGLNDASSWRAAQSPLLFDKDLQAKPAYYAVIDPDTFIAEHEPEEKEVNQGTASFGTPEIDGTIDDIWSDVTELPINRYQMAWQGADGVAKVLWDNENLYALIQVSDSELDKSSQNPWEQDSIEVFVDENNVKTSFYQDDDGQYRVNFDNETTFNPESIADGFESATHVSGNGYTVEVKIPFRSITPENNTQIGFDVQINDGQDGARQSAATWNDTTGNGYQDTSVFGVLTLEKSTDSKPEHKKTTADEEHQLPNTATNTFNYLLAGLILIIAGTIFFIMNRRRA</sequence>
<dbReference type="Proteomes" id="UP001296943">
    <property type="component" value="Unassembled WGS sequence"/>
</dbReference>
<dbReference type="SUPFAM" id="SSF88713">
    <property type="entry name" value="Glycoside hydrolase/deacetylase"/>
    <property type="match status" value="1"/>
</dbReference>
<dbReference type="Pfam" id="PF02018">
    <property type="entry name" value="CBM_4_9"/>
    <property type="match status" value="2"/>
</dbReference>
<evidence type="ECO:0000256" key="11">
    <source>
        <dbReference type="ARBA" id="ARBA00023088"/>
    </source>
</evidence>
<protein>
    <recommendedName>
        <fullName evidence="16">Beta-xylanase</fullName>
        <ecNumber evidence="16">3.2.1.8</ecNumber>
    </recommendedName>
</protein>
<gene>
    <name evidence="21" type="ORF">JOC48_004240</name>
</gene>
<evidence type="ECO:0000256" key="8">
    <source>
        <dbReference type="ARBA" id="ARBA00022729"/>
    </source>
</evidence>
<dbReference type="Gene3D" id="2.60.40.1190">
    <property type="match status" value="1"/>
</dbReference>
<feature type="domain" description="NodB homology" evidence="19">
    <location>
        <begin position="93"/>
        <end position="332"/>
    </location>
</feature>
<evidence type="ECO:0000313" key="21">
    <source>
        <dbReference type="EMBL" id="MBM7573671.1"/>
    </source>
</evidence>
<dbReference type="Pfam" id="PF00331">
    <property type="entry name" value="Glyco_hydro_10"/>
    <property type="match status" value="1"/>
</dbReference>
<dbReference type="InterPro" id="IPR001000">
    <property type="entry name" value="GH10_dom"/>
</dbReference>
<comment type="caution">
    <text evidence="21">The sequence shown here is derived from an EMBL/GenBank/DDBJ whole genome shotgun (WGS) entry which is preliminary data.</text>
</comment>
<keyword evidence="11" id="KW-0572">Peptidoglycan-anchor</keyword>
<dbReference type="SUPFAM" id="SSF49344">
    <property type="entry name" value="CBD9-like"/>
    <property type="match status" value="1"/>
</dbReference>
<keyword evidence="14 16" id="KW-0624">Polysaccharide degradation</keyword>
<name>A0ABS2N6A9_9BACI</name>
<evidence type="ECO:0000256" key="4">
    <source>
        <dbReference type="ARBA" id="ARBA00007495"/>
    </source>
</evidence>
<keyword evidence="18" id="KW-1133">Transmembrane helix</keyword>
<comment type="pathway">
    <text evidence="3">Glycan degradation; xylan degradation.</text>
</comment>
<feature type="transmembrane region" description="Helical" evidence="18">
    <location>
        <begin position="1147"/>
        <end position="1166"/>
    </location>
</feature>
<keyword evidence="8" id="KW-0732">Signal</keyword>
<feature type="coiled-coil region" evidence="17">
    <location>
        <begin position="169"/>
        <end position="196"/>
    </location>
</feature>
<evidence type="ECO:0000259" key="19">
    <source>
        <dbReference type="PROSITE" id="PS51677"/>
    </source>
</evidence>
<reference evidence="21 22" key="1">
    <citation type="submission" date="2021-01" db="EMBL/GenBank/DDBJ databases">
        <title>Genomic Encyclopedia of Type Strains, Phase IV (KMG-IV): sequencing the most valuable type-strain genomes for metagenomic binning, comparative biology and taxonomic classification.</title>
        <authorList>
            <person name="Goeker M."/>
        </authorList>
    </citation>
    <scope>NUCLEOTIDE SEQUENCE [LARGE SCALE GENOMIC DNA]</scope>
    <source>
        <strain evidence="21 22">DSM 23711</strain>
    </source>
</reference>
<dbReference type="InterPro" id="IPR008979">
    <property type="entry name" value="Galactose-bd-like_sf"/>
</dbReference>
<keyword evidence="7" id="KW-0858">Xylan degradation</keyword>
<dbReference type="InterPro" id="IPR019931">
    <property type="entry name" value="LPXTG_anchor"/>
</dbReference>
<evidence type="ECO:0000256" key="15">
    <source>
        <dbReference type="PROSITE-ProRule" id="PRU10061"/>
    </source>
</evidence>
<comment type="subcellular location">
    <subcellularLocation>
        <location evidence="2">Secreted</location>
        <location evidence="2">Cell wall</location>
        <topology evidence="2">Peptidoglycan-anchor</topology>
    </subcellularLocation>
</comment>
<keyword evidence="18" id="KW-0812">Transmembrane</keyword>
<keyword evidence="13 16" id="KW-0326">Glycosidase</keyword>
<dbReference type="SUPFAM" id="SSF49785">
    <property type="entry name" value="Galactose-binding domain-like"/>
    <property type="match status" value="2"/>
</dbReference>
<evidence type="ECO:0000256" key="6">
    <source>
        <dbReference type="ARBA" id="ARBA00022525"/>
    </source>
</evidence>
<keyword evidence="6" id="KW-0964">Secreted</keyword>
<dbReference type="InterPro" id="IPR003305">
    <property type="entry name" value="CenC_carb-bd"/>
</dbReference>
<evidence type="ECO:0000256" key="7">
    <source>
        <dbReference type="ARBA" id="ARBA00022651"/>
    </source>
</evidence>
<dbReference type="InterPro" id="IPR044846">
    <property type="entry name" value="GH10"/>
</dbReference>
<dbReference type="PROSITE" id="PS51677">
    <property type="entry name" value="NODB"/>
    <property type="match status" value="1"/>
</dbReference>
<dbReference type="Gene3D" id="3.20.20.80">
    <property type="entry name" value="Glycosidases"/>
    <property type="match status" value="1"/>
</dbReference>
<accession>A0ABS2N6A9</accession>
<evidence type="ECO:0000256" key="5">
    <source>
        <dbReference type="ARBA" id="ARBA00022512"/>
    </source>
</evidence>
<evidence type="ECO:0000256" key="9">
    <source>
        <dbReference type="ARBA" id="ARBA00022737"/>
    </source>
</evidence>
<evidence type="ECO:0000256" key="14">
    <source>
        <dbReference type="ARBA" id="ARBA00023326"/>
    </source>
</evidence>
<feature type="domain" description="GH10" evidence="20">
    <location>
        <begin position="588"/>
        <end position="920"/>
    </location>
</feature>
<feature type="active site" description="Nucleophile" evidence="15">
    <location>
        <position position="844"/>
    </location>
</feature>
<dbReference type="PANTHER" id="PTHR31490:SF90">
    <property type="entry name" value="ENDO-1,4-BETA-XYLANASE A"/>
    <property type="match status" value="1"/>
</dbReference>
<dbReference type="InterPro" id="IPR017853">
    <property type="entry name" value="GH"/>
</dbReference>
<dbReference type="Pfam" id="PF01522">
    <property type="entry name" value="Polysacc_deac_1"/>
    <property type="match status" value="1"/>
</dbReference>
<keyword evidence="22" id="KW-1185">Reference proteome</keyword>
<evidence type="ECO:0000259" key="20">
    <source>
        <dbReference type="PROSITE" id="PS51760"/>
    </source>
</evidence>
<evidence type="ECO:0000313" key="22">
    <source>
        <dbReference type="Proteomes" id="UP001296943"/>
    </source>
</evidence>
<dbReference type="RefSeq" id="WP_204502300.1">
    <property type="nucleotide sequence ID" value="NZ_JAFBDR010000041.1"/>
</dbReference>
<comment type="similarity">
    <text evidence="4 16">Belongs to the glycosyl hydrolase 10 (cellulase F) family.</text>
</comment>